<evidence type="ECO:0000313" key="2">
    <source>
        <dbReference type="EMBL" id="CAK9164403.1"/>
    </source>
</evidence>
<proteinExistence type="predicted"/>
<evidence type="ECO:0000313" key="3">
    <source>
        <dbReference type="Proteomes" id="UP001642360"/>
    </source>
</evidence>
<name>A0ABC8T4Q1_9AQUA</name>
<evidence type="ECO:0000256" key="1">
    <source>
        <dbReference type="SAM" id="Phobius"/>
    </source>
</evidence>
<feature type="transmembrane region" description="Helical" evidence="1">
    <location>
        <begin position="121"/>
        <end position="138"/>
    </location>
</feature>
<comment type="caution">
    <text evidence="2">The sequence shown here is derived from an EMBL/GenBank/DDBJ whole genome shotgun (WGS) entry which is preliminary data.</text>
</comment>
<accession>A0ABC8T4Q1</accession>
<reference evidence="2 3" key="1">
    <citation type="submission" date="2024-02" db="EMBL/GenBank/DDBJ databases">
        <authorList>
            <person name="Vignale AGUSTIN F."/>
            <person name="Sosa J E."/>
            <person name="Modenutti C."/>
        </authorList>
    </citation>
    <scope>NUCLEOTIDE SEQUENCE [LARGE SCALE GENOMIC DNA]</scope>
</reference>
<protein>
    <submittedName>
        <fullName evidence="2">Uncharacterized protein</fullName>
    </submittedName>
</protein>
<keyword evidence="1" id="KW-0472">Membrane</keyword>
<gene>
    <name evidence="2" type="ORF">ILEXP_LOCUS33516</name>
</gene>
<sequence length="203" mass="23084">MFPAPFAATAGFFSHSLLQSLLVFHGSAQRVFSWTSSWFQRVSSWYFSWFLMPSLRFAAGTYGLNWLCFLFFPAVVPAWVCWLHLPGPISMALALCWMFFVLSAKVFLFIFLRLYCGLPSWFWFSAGILFFCAYSWVFKVSATLVSFGAYQLIHFGLSGTHCSGSSFLLRCTSFNCGMNVVFIGCSVGPLRLWPLLLFLCLLF</sequence>
<feature type="transmembrane region" description="Helical" evidence="1">
    <location>
        <begin position="92"/>
        <end position="115"/>
    </location>
</feature>
<dbReference type="Proteomes" id="UP001642360">
    <property type="component" value="Unassembled WGS sequence"/>
</dbReference>
<feature type="transmembrane region" description="Helical" evidence="1">
    <location>
        <begin position="181"/>
        <end position="202"/>
    </location>
</feature>
<keyword evidence="3" id="KW-1185">Reference proteome</keyword>
<keyword evidence="1" id="KW-1133">Transmembrane helix</keyword>
<dbReference type="EMBL" id="CAUOFW020004194">
    <property type="protein sequence ID" value="CAK9164403.1"/>
    <property type="molecule type" value="Genomic_DNA"/>
</dbReference>
<dbReference type="AlphaFoldDB" id="A0ABC8T4Q1"/>
<keyword evidence="1" id="KW-0812">Transmembrane</keyword>
<feature type="transmembrane region" description="Helical" evidence="1">
    <location>
        <begin position="57"/>
        <end position="80"/>
    </location>
</feature>
<organism evidence="2 3">
    <name type="scientific">Ilex paraguariensis</name>
    <name type="common">yerba mate</name>
    <dbReference type="NCBI Taxonomy" id="185542"/>
    <lineage>
        <taxon>Eukaryota</taxon>
        <taxon>Viridiplantae</taxon>
        <taxon>Streptophyta</taxon>
        <taxon>Embryophyta</taxon>
        <taxon>Tracheophyta</taxon>
        <taxon>Spermatophyta</taxon>
        <taxon>Magnoliopsida</taxon>
        <taxon>eudicotyledons</taxon>
        <taxon>Gunneridae</taxon>
        <taxon>Pentapetalae</taxon>
        <taxon>asterids</taxon>
        <taxon>campanulids</taxon>
        <taxon>Aquifoliales</taxon>
        <taxon>Aquifoliaceae</taxon>
        <taxon>Ilex</taxon>
    </lineage>
</organism>